<dbReference type="AlphaFoldDB" id="A0A3B3IB77"/>
<dbReference type="SUPFAM" id="SSF53098">
    <property type="entry name" value="Ribonuclease H-like"/>
    <property type="match status" value="1"/>
</dbReference>
<sequence>MIQGIGADLVTAPLHTIYLKSSLITRMVKVAVLPALPINGVDLILGNGLARGKVTPVPVLLDSPNMDDMPDQLMDVVLLPSCVVTRAQSKKGEIDMSNSFLATDKLSDGEERTKEVKQVVSPLTSIDDPNPASRKDFIMAQRNDLTLSRCLSSVVLKEEAKRKRTAYFFDNNLLMRRWSDGLETGGRDVNQVVVPADYHNKVLSLAHDHPWSGHLGVNKTYNRILRHLIWPALKADVVRFCKTCHECQVAGKPNQAIRPAPLHPIPAIGEPFERVIIDCVGPLPKTKMGNQFLLTIMCAVTRFPEAIPLRKITAPVITKALVKFFTVFGLPTEIQSDQGTNFKSRTFAQALECLGITHVTSSPYHPEIQGALERFNQTLKTVLRKHC</sequence>
<proteinExistence type="predicted"/>
<dbReference type="Proteomes" id="UP000001038">
    <property type="component" value="Chromosome 23"/>
</dbReference>
<evidence type="ECO:0000256" key="1">
    <source>
        <dbReference type="ARBA" id="ARBA00039658"/>
    </source>
</evidence>
<reference evidence="3" key="2">
    <citation type="submission" date="2025-08" db="UniProtKB">
        <authorList>
            <consortium name="Ensembl"/>
        </authorList>
    </citation>
    <scope>IDENTIFICATION</scope>
    <source>
        <strain evidence="3">Hd-rR</strain>
    </source>
</reference>
<reference evidence="3 4" key="1">
    <citation type="journal article" date="2007" name="Nature">
        <title>The medaka draft genome and insights into vertebrate genome evolution.</title>
        <authorList>
            <person name="Kasahara M."/>
            <person name="Naruse K."/>
            <person name="Sasaki S."/>
            <person name="Nakatani Y."/>
            <person name="Qu W."/>
            <person name="Ahsan B."/>
            <person name="Yamada T."/>
            <person name="Nagayasu Y."/>
            <person name="Doi K."/>
            <person name="Kasai Y."/>
            <person name="Jindo T."/>
            <person name="Kobayashi D."/>
            <person name="Shimada A."/>
            <person name="Toyoda A."/>
            <person name="Kuroki Y."/>
            <person name="Fujiyama A."/>
            <person name="Sasaki T."/>
            <person name="Shimizu A."/>
            <person name="Asakawa S."/>
            <person name="Shimizu N."/>
            <person name="Hashimoto S."/>
            <person name="Yang J."/>
            <person name="Lee Y."/>
            <person name="Matsushima K."/>
            <person name="Sugano S."/>
            <person name="Sakaizumi M."/>
            <person name="Narita T."/>
            <person name="Ohishi K."/>
            <person name="Haga S."/>
            <person name="Ohta F."/>
            <person name="Nomoto H."/>
            <person name="Nogata K."/>
            <person name="Morishita T."/>
            <person name="Endo T."/>
            <person name="Shin-I T."/>
            <person name="Takeda H."/>
            <person name="Morishita S."/>
            <person name="Kohara Y."/>
        </authorList>
    </citation>
    <scope>NUCLEOTIDE SEQUENCE [LARGE SCALE GENOMIC DNA]</scope>
    <source>
        <strain evidence="3 4">Hd-rR</strain>
    </source>
</reference>
<dbReference type="FunFam" id="1.10.340.70:FF:000001">
    <property type="entry name" value="Retrovirus-related Pol polyprotein from transposon gypsy-like Protein"/>
    <property type="match status" value="1"/>
</dbReference>
<evidence type="ECO:0000313" key="4">
    <source>
        <dbReference type="Proteomes" id="UP000001038"/>
    </source>
</evidence>
<dbReference type="InParanoid" id="A0A3B3IB77"/>
<dbReference type="Ensembl" id="ENSORLT00000046452.1">
    <property type="protein sequence ID" value="ENSORLP00000041387.1"/>
    <property type="gene ID" value="ENSORLG00000027436.1"/>
</dbReference>
<dbReference type="GeneTree" id="ENSGT01050000244855"/>
<dbReference type="InterPro" id="IPR012337">
    <property type="entry name" value="RNaseH-like_sf"/>
</dbReference>
<dbReference type="InterPro" id="IPR041588">
    <property type="entry name" value="Integrase_H2C2"/>
</dbReference>
<feature type="domain" description="Integrase catalytic" evidence="2">
    <location>
        <begin position="267"/>
        <end position="387"/>
    </location>
</feature>
<evidence type="ECO:0000313" key="3">
    <source>
        <dbReference type="Ensembl" id="ENSORLP00000041387.1"/>
    </source>
</evidence>
<dbReference type="Pfam" id="PF17921">
    <property type="entry name" value="Integrase_H2C2"/>
    <property type="match status" value="1"/>
</dbReference>
<dbReference type="InterPro" id="IPR036397">
    <property type="entry name" value="RNaseH_sf"/>
</dbReference>
<reference evidence="3" key="3">
    <citation type="submission" date="2025-09" db="UniProtKB">
        <authorList>
            <consortium name="Ensembl"/>
        </authorList>
    </citation>
    <scope>IDENTIFICATION</scope>
    <source>
        <strain evidence="3">Hd-rR</strain>
    </source>
</reference>
<accession>A0A3B3IB77</accession>
<dbReference type="PANTHER" id="PTHR37984:SF15">
    <property type="entry name" value="INTEGRASE CATALYTIC DOMAIN-CONTAINING PROTEIN"/>
    <property type="match status" value="1"/>
</dbReference>
<dbReference type="GO" id="GO:0015074">
    <property type="term" value="P:DNA integration"/>
    <property type="evidence" value="ECO:0007669"/>
    <property type="project" value="InterPro"/>
</dbReference>
<dbReference type="Pfam" id="PF00665">
    <property type="entry name" value="rve"/>
    <property type="match status" value="1"/>
</dbReference>
<evidence type="ECO:0000259" key="2">
    <source>
        <dbReference type="PROSITE" id="PS50994"/>
    </source>
</evidence>
<protein>
    <recommendedName>
        <fullName evidence="1">Gypsy retrotransposon integrase-like protein 1</fullName>
    </recommendedName>
</protein>
<dbReference type="InterPro" id="IPR050951">
    <property type="entry name" value="Retrovirus_Pol_polyprotein"/>
</dbReference>
<organism evidence="3 4">
    <name type="scientific">Oryzias latipes</name>
    <name type="common">Japanese rice fish</name>
    <name type="synonym">Japanese killifish</name>
    <dbReference type="NCBI Taxonomy" id="8090"/>
    <lineage>
        <taxon>Eukaryota</taxon>
        <taxon>Metazoa</taxon>
        <taxon>Chordata</taxon>
        <taxon>Craniata</taxon>
        <taxon>Vertebrata</taxon>
        <taxon>Euteleostomi</taxon>
        <taxon>Actinopterygii</taxon>
        <taxon>Neopterygii</taxon>
        <taxon>Teleostei</taxon>
        <taxon>Neoteleostei</taxon>
        <taxon>Acanthomorphata</taxon>
        <taxon>Ovalentaria</taxon>
        <taxon>Atherinomorphae</taxon>
        <taxon>Beloniformes</taxon>
        <taxon>Adrianichthyidae</taxon>
        <taxon>Oryziinae</taxon>
        <taxon>Oryzias</taxon>
    </lineage>
</organism>
<dbReference type="Gene3D" id="3.30.420.10">
    <property type="entry name" value="Ribonuclease H-like superfamily/Ribonuclease H"/>
    <property type="match status" value="1"/>
</dbReference>
<keyword evidence="4" id="KW-1185">Reference proteome</keyword>
<dbReference type="Gene3D" id="1.10.340.70">
    <property type="match status" value="1"/>
</dbReference>
<dbReference type="GO" id="GO:0003676">
    <property type="term" value="F:nucleic acid binding"/>
    <property type="evidence" value="ECO:0007669"/>
    <property type="project" value="InterPro"/>
</dbReference>
<dbReference type="PANTHER" id="PTHR37984">
    <property type="entry name" value="PROTEIN CBG26694"/>
    <property type="match status" value="1"/>
</dbReference>
<dbReference type="InterPro" id="IPR001584">
    <property type="entry name" value="Integrase_cat-core"/>
</dbReference>
<dbReference type="PROSITE" id="PS50994">
    <property type="entry name" value="INTEGRASE"/>
    <property type="match status" value="1"/>
</dbReference>
<name>A0A3B3IB77_ORYLA</name>